<dbReference type="SMART" id="SM00428">
    <property type="entry name" value="H3"/>
    <property type="match status" value="1"/>
</dbReference>
<dbReference type="Proteomes" id="UP000035680">
    <property type="component" value="Unassembled WGS sequence"/>
</dbReference>
<dbReference type="PANTHER" id="PTHR11426">
    <property type="entry name" value="HISTONE H3"/>
    <property type="match status" value="1"/>
</dbReference>
<evidence type="ECO:0000256" key="1">
    <source>
        <dbReference type="ARBA" id="ARBA00010343"/>
    </source>
</evidence>
<dbReference type="SUPFAM" id="SSF47113">
    <property type="entry name" value="Histone-fold"/>
    <property type="match status" value="1"/>
</dbReference>
<dbReference type="InterPro" id="IPR007125">
    <property type="entry name" value="H2A/H2B/H3"/>
</dbReference>
<evidence type="ECO:0000313" key="4">
    <source>
        <dbReference type="Proteomes" id="UP000035680"/>
    </source>
</evidence>
<dbReference type="GO" id="GO:0046982">
    <property type="term" value="F:protein heterodimerization activity"/>
    <property type="evidence" value="ECO:0007669"/>
    <property type="project" value="InterPro"/>
</dbReference>
<organism evidence="4 5">
    <name type="scientific">Strongyloides venezuelensis</name>
    <name type="common">Threadworm</name>
    <dbReference type="NCBI Taxonomy" id="75913"/>
    <lineage>
        <taxon>Eukaryota</taxon>
        <taxon>Metazoa</taxon>
        <taxon>Ecdysozoa</taxon>
        <taxon>Nematoda</taxon>
        <taxon>Chromadorea</taxon>
        <taxon>Rhabditida</taxon>
        <taxon>Tylenchina</taxon>
        <taxon>Panagrolaimomorpha</taxon>
        <taxon>Strongyloidoidea</taxon>
        <taxon>Strongyloididae</taxon>
        <taxon>Strongyloides</taxon>
    </lineage>
</organism>
<name>A0A0K0FKE7_STRVS</name>
<accession>A0A0K0FKE7</accession>
<evidence type="ECO:0000256" key="2">
    <source>
        <dbReference type="SAM" id="MobiDB-lite"/>
    </source>
</evidence>
<dbReference type="AlphaFoldDB" id="A0A0K0FKE7"/>
<feature type="compositionally biased region" description="Basic and acidic residues" evidence="2">
    <location>
        <begin position="1"/>
        <end position="12"/>
    </location>
</feature>
<dbReference type="STRING" id="75913.A0A0K0FKE7"/>
<dbReference type="WBParaSite" id="SVE_0951100.1">
    <property type="protein sequence ID" value="SVE_0951100.1"/>
    <property type="gene ID" value="SVE_0951100"/>
</dbReference>
<feature type="region of interest" description="Disordered" evidence="2">
    <location>
        <begin position="1"/>
        <end position="60"/>
    </location>
</feature>
<evidence type="ECO:0000313" key="5">
    <source>
        <dbReference type="WBParaSite" id="SVE_0951100.1"/>
    </source>
</evidence>
<sequence length="150" mass="17019">MVRTKGLAEKPPKGTQKAKKTISPSAIRSLASVRARQDEFPRRSRHGRSMPKRTNKPTRNGVKALREIKEYQNSTKLLVPRAPMVRCIREVLQAGAHRDFRITSGAVDAIREAVESYLVDMFEVCNLFAIHAGRVTVMPKDVGLWKRLRK</sequence>
<evidence type="ECO:0000259" key="3">
    <source>
        <dbReference type="Pfam" id="PF00125"/>
    </source>
</evidence>
<dbReference type="InterPro" id="IPR009072">
    <property type="entry name" value="Histone-fold"/>
</dbReference>
<comment type="similarity">
    <text evidence="1">Belongs to the histone H3 family.</text>
</comment>
<dbReference type="GO" id="GO:0030527">
    <property type="term" value="F:structural constituent of chromatin"/>
    <property type="evidence" value="ECO:0007669"/>
    <property type="project" value="InterPro"/>
</dbReference>
<reference evidence="4" key="1">
    <citation type="submission" date="2014-07" db="EMBL/GenBank/DDBJ databases">
        <authorList>
            <person name="Martin A.A"/>
            <person name="De Silva N."/>
        </authorList>
    </citation>
    <scope>NUCLEOTIDE SEQUENCE</scope>
</reference>
<dbReference type="Gene3D" id="1.10.20.10">
    <property type="entry name" value="Histone, subunit A"/>
    <property type="match status" value="1"/>
</dbReference>
<proteinExistence type="inferred from homology"/>
<dbReference type="Pfam" id="PF00125">
    <property type="entry name" value="Histone"/>
    <property type="match status" value="1"/>
</dbReference>
<reference evidence="5" key="2">
    <citation type="submission" date="2015-08" db="UniProtKB">
        <authorList>
            <consortium name="WormBaseParasite"/>
        </authorList>
    </citation>
    <scope>IDENTIFICATION</scope>
</reference>
<dbReference type="InterPro" id="IPR000164">
    <property type="entry name" value="Histone_H3/CENP-A"/>
</dbReference>
<feature type="compositionally biased region" description="Basic residues" evidence="2">
    <location>
        <begin position="43"/>
        <end position="56"/>
    </location>
</feature>
<dbReference type="GO" id="GO:0000786">
    <property type="term" value="C:nucleosome"/>
    <property type="evidence" value="ECO:0007669"/>
    <property type="project" value="InterPro"/>
</dbReference>
<keyword evidence="4" id="KW-1185">Reference proteome</keyword>
<dbReference type="GO" id="GO:0003677">
    <property type="term" value="F:DNA binding"/>
    <property type="evidence" value="ECO:0007669"/>
    <property type="project" value="InterPro"/>
</dbReference>
<feature type="domain" description="Core Histone H2A/H2B/H3" evidence="3">
    <location>
        <begin position="61"/>
        <end position="144"/>
    </location>
</feature>
<protein>
    <submittedName>
        <fullName evidence="5">Histone H3.2 (inferred by orthology to a human protein)</fullName>
    </submittedName>
</protein>
<dbReference type="CDD" id="cd22911">
    <property type="entry name" value="HFD_H3"/>
    <property type="match status" value="1"/>
</dbReference>